<protein>
    <recommendedName>
        <fullName evidence="6">T-complex protein 11</fullName>
    </recommendedName>
</protein>
<comment type="similarity">
    <text evidence="1">Belongs to the TCP11 family.</text>
</comment>
<sequence length="1191" mass="134256">MATGVESSPSSSPSPEKGVVAGGIALDFPASETVSFSSLRKIPRKIEKRLLETKTPTSRSVEEIEAKLRHAHIRRQQFYEKLSSKARPKPRSPSQCSSHEEDLGQRLEAKLYAAEQKRLSILAEAQMRLARLDELRQAAKTGVKMRFERERERLGTKVELRVQQAEANRMLMLKAYRQRRATLKERTSQSLTRRMARESKYKERVRAAINQKRAAAEKKRMGLLEAEKKRARARVLQVQRVARSVSHQREIERRRIRDKLEDRLQRARRQRAEYLRQRGRQHSSGRVNWNEMHRQADLLSRKLARCWRQFLRSRRTTIDLAKDFNALKINENCVNSMPFEQLARLIESTGTLQTVKALLDRLESRFRVSMAVASMVHPSSLDNIDHLLKRVATPKKRRTTPRSSMRSREAKKVGATRESARTAAKLSRYPVRIVLCAYMILGHPDAVFSGHGEREIALAKSAEDFIREFELLIRIILDGPIHSSDEESESVSPKRCTFRSQIAAFDKEWCSYLNCFVVWKVKDAQLLEEDLVRAACQLELSMIQKCKLNPGGSNSALTHDMKAIQKQVTEDQKLLREKVQHLSGVAGIERMEIALSETRSRYFQAKENGSPVGSPIVHFLSPSMPTTGSANRDNLSDGIERPSRVVRSLFREDTSSPKESGSSTTSSSHVDGPSGSAVGKLITENELIVNEFLHEQRRGFVDRFNLADKDQNSIMAKVRETMEAAFWDGVMESMKQDEPNYERVIQLVGEVRDEIQELAPESWKQEIVEAIDLDLLSQVLKSGNLDIGYCEKILEFALVTLQKLSSPAHEDEMKALHQKLLKDLAETCQTQNESKYSHIAAMIKGLRFVLEQIQALKQEISKARIRMMEPLLTGPTGLDYLRKAFANHYGSDTDAHNTLPLTMQWLSSVKNCEDQEWEEHKNSLFALKSQDGSPQVSVPFTTLRTGGSFLGKTDGSVMGSTSVASETDNQQPEPECTGERIDLLVRLGLLKIASGVPGLTQETLPETFMLNLSRLRAVQAQIQKIIVISTSILVCRQTLLMERVVTSSADMESILLEHGNKLLEVLDRVDDVGLEEIVEIASGFLQDNDKVVDEEKLKPKKLVMARMLAKSLQAGDPVFEKVSHAVYLALRGIVLGGSGPLGRKLAEMALRQIGAIMLTGRVVAAAEVLVVAATVSIGVHRPWYINLTDNM</sequence>
<feature type="region of interest" description="Disordered" evidence="3">
    <location>
        <begin position="183"/>
        <end position="204"/>
    </location>
</feature>
<feature type="region of interest" description="Disordered" evidence="3">
    <location>
        <begin position="80"/>
        <end position="102"/>
    </location>
</feature>
<feature type="compositionally biased region" description="Polar residues" evidence="3">
    <location>
        <begin position="623"/>
        <end position="633"/>
    </location>
</feature>
<feature type="compositionally biased region" description="Low complexity" evidence="3">
    <location>
        <begin position="657"/>
        <end position="668"/>
    </location>
</feature>
<dbReference type="PANTHER" id="PTHR12832:SF34">
    <property type="entry name" value="T-COMPLEX PROTEIN 11"/>
    <property type="match status" value="1"/>
</dbReference>
<dbReference type="Pfam" id="PF05794">
    <property type="entry name" value="Tcp11"/>
    <property type="match status" value="1"/>
</dbReference>
<dbReference type="EMBL" id="CAWUPB010001197">
    <property type="protein sequence ID" value="CAK7357049.1"/>
    <property type="molecule type" value="Genomic_DNA"/>
</dbReference>
<evidence type="ECO:0000256" key="3">
    <source>
        <dbReference type="SAM" id="MobiDB-lite"/>
    </source>
</evidence>
<keyword evidence="2" id="KW-0175">Coiled coil</keyword>
<feature type="region of interest" description="Disordered" evidence="3">
    <location>
        <begin position="1"/>
        <end position="20"/>
    </location>
</feature>
<dbReference type="GO" id="GO:0007165">
    <property type="term" value="P:signal transduction"/>
    <property type="evidence" value="ECO:0007669"/>
    <property type="project" value="TreeGrafter"/>
</dbReference>
<reference evidence="4 5" key="1">
    <citation type="submission" date="2024-01" db="EMBL/GenBank/DDBJ databases">
        <authorList>
            <person name="Waweru B."/>
        </authorList>
    </citation>
    <scope>NUCLEOTIDE SEQUENCE [LARGE SCALE GENOMIC DNA]</scope>
</reference>
<evidence type="ECO:0000256" key="1">
    <source>
        <dbReference type="ARBA" id="ARBA00010954"/>
    </source>
</evidence>
<organism evidence="4 5">
    <name type="scientific">Dovyalis caffra</name>
    <dbReference type="NCBI Taxonomy" id="77055"/>
    <lineage>
        <taxon>Eukaryota</taxon>
        <taxon>Viridiplantae</taxon>
        <taxon>Streptophyta</taxon>
        <taxon>Embryophyta</taxon>
        <taxon>Tracheophyta</taxon>
        <taxon>Spermatophyta</taxon>
        <taxon>Magnoliopsida</taxon>
        <taxon>eudicotyledons</taxon>
        <taxon>Gunneridae</taxon>
        <taxon>Pentapetalae</taxon>
        <taxon>rosids</taxon>
        <taxon>fabids</taxon>
        <taxon>Malpighiales</taxon>
        <taxon>Salicaceae</taxon>
        <taxon>Flacourtieae</taxon>
        <taxon>Dovyalis</taxon>
    </lineage>
</organism>
<evidence type="ECO:0000313" key="5">
    <source>
        <dbReference type="Proteomes" id="UP001314170"/>
    </source>
</evidence>
<feature type="coiled-coil region" evidence="2">
    <location>
        <begin position="214"/>
        <end position="277"/>
    </location>
</feature>
<accession>A0AAV1SWN9</accession>
<evidence type="ECO:0000256" key="2">
    <source>
        <dbReference type="SAM" id="Coils"/>
    </source>
</evidence>
<gene>
    <name evidence="4" type="ORF">DCAF_LOCUS27332</name>
</gene>
<name>A0AAV1SWN9_9ROSI</name>
<evidence type="ECO:0000313" key="4">
    <source>
        <dbReference type="EMBL" id="CAK7357049.1"/>
    </source>
</evidence>
<evidence type="ECO:0008006" key="6">
    <source>
        <dbReference type="Google" id="ProtNLM"/>
    </source>
</evidence>
<keyword evidence="5" id="KW-1185">Reference proteome</keyword>
<feature type="region of interest" description="Disordered" evidence="3">
    <location>
        <begin position="621"/>
        <end position="677"/>
    </location>
</feature>
<feature type="compositionally biased region" description="Basic and acidic residues" evidence="3">
    <location>
        <begin position="634"/>
        <end position="656"/>
    </location>
</feature>
<dbReference type="AlphaFoldDB" id="A0AAV1SWN9"/>
<dbReference type="Proteomes" id="UP001314170">
    <property type="component" value="Unassembled WGS sequence"/>
</dbReference>
<proteinExistence type="inferred from homology"/>
<comment type="caution">
    <text evidence="4">The sequence shown here is derived from an EMBL/GenBank/DDBJ whole genome shotgun (WGS) entry which is preliminary data.</text>
</comment>
<dbReference type="PANTHER" id="PTHR12832">
    <property type="entry name" value="TESTIS-SPECIFIC PROTEIN PBS13 T-COMPLEX 11"/>
    <property type="match status" value="1"/>
</dbReference>
<feature type="compositionally biased region" description="Basic and acidic residues" evidence="3">
    <location>
        <begin position="195"/>
        <end position="204"/>
    </location>
</feature>
<feature type="region of interest" description="Disordered" evidence="3">
    <location>
        <begin position="393"/>
        <end position="417"/>
    </location>
</feature>
<dbReference type="InterPro" id="IPR008862">
    <property type="entry name" value="Tcp11"/>
</dbReference>